<evidence type="ECO:0000313" key="3">
    <source>
        <dbReference type="EMBL" id="RKR12232.1"/>
    </source>
</evidence>
<proteinExistence type="predicted"/>
<dbReference type="InterPro" id="IPR050300">
    <property type="entry name" value="GDXG_lipolytic_enzyme"/>
</dbReference>
<organism evidence="3 4">
    <name type="scientific">Maribacter vaceletii</name>
    <dbReference type="NCBI Taxonomy" id="1206816"/>
    <lineage>
        <taxon>Bacteria</taxon>
        <taxon>Pseudomonadati</taxon>
        <taxon>Bacteroidota</taxon>
        <taxon>Flavobacteriia</taxon>
        <taxon>Flavobacteriales</taxon>
        <taxon>Flavobacteriaceae</taxon>
        <taxon>Maribacter</taxon>
    </lineage>
</organism>
<dbReference type="Proteomes" id="UP000269412">
    <property type="component" value="Unassembled WGS sequence"/>
</dbReference>
<dbReference type="InterPro" id="IPR049492">
    <property type="entry name" value="BD-FAE-like_dom"/>
</dbReference>
<dbReference type="RefSeq" id="WP_121068112.1">
    <property type="nucleotide sequence ID" value="NZ_RBIQ01000009.1"/>
</dbReference>
<feature type="domain" description="BD-FAE-like" evidence="2">
    <location>
        <begin position="65"/>
        <end position="260"/>
    </location>
</feature>
<gene>
    <name evidence="3" type="ORF">CLV91_2358</name>
</gene>
<dbReference type="AlphaFoldDB" id="A0A495E5L9"/>
<sequence>MRVLINDLLFMKEVIKRKFQFVITLLFCFVFSFVFSQKDSLAIETSIDVVKDIRYATYKNDTLLLDLYKPKVFDGKLRTIVIIRGGGFKVGDKDGFAKIAKEIAKRGFAAACIEYRTTKEALFPGAVIDAKAAVQWVKENAKEYKLNANAVGVLGGSAGAHLAMMLATTNEISPLNPVGNPNDFKVNAAVILAADADFSLVPESGPLTEWLGVSYTENKDIWKLASPYFHISKTSSPMLFIHSSADKIVPFKQSVNSVAKLSEYDVYCELVSLPRAPHGFWHNKELMKLTLDKAVLFFEEQMKRN</sequence>
<keyword evidence="1" id="KW-0378">Hydrolase</keyword>
<dbReference type="EMBL" id="RBIQ01000009">
    <property type="protein sequence ID" value="RKR12232.1"/>
    <property type="molecule type" value="Genomic_DNA"/>
</dbReference>
<reference evidence="3 4" key="1">
    <citation type="submission" date="2018-10" db="EMBL/GenBank/DDBJ databases">
        <title>Genomic Encyclopedia of Archaeal and Bacterial Type Strains, Phase II (KMG-II): from individual species to whole genera.</title>
        <authorList>
            <person name="Goeker M."/>
        </authorList>
    </citation>
    <scope>NUCLEOTIDE SEQUENCE [LARGE SCALE GENOMIC DNA]</scope>
    <source>
        <strain evidence="3 4">DSM 25230</strain>
    </source>
</reference>
<evidence type="ECO:0000313" key="4">
    <source>
        <dbReference type="Proteomes" id="UP000269412"/>
    </source>
</evidence>
<evidence type="ECO:0000259" key="2">
    <source>
        <dbReference type="Pfam" id="PF20434"/>
    </source>
</evidence>
<name>A0A495E5L9_9FLAO</name>
<dbReference type="GO" id="GO:0016787">
    <property type="term" value="F:hydrolase activity"/>
    <property type="evidence" value="ECO:0007669"/>
    <property type="project" value="UniProtKB-KW"/>
</dbReference>
<comment type="caution">
    <text evidence="3">The sequence shown here is derived from an EMBL/GenBank/DDBJ whole genome shotgun (WGS) entry which is preliminary data.</text>
</comment>
<dbReference type="Pfam" id="PF20434">
    <property type="entry name" value="BD-FAE"/>
    <property type="match status" value="1"/>
</dbReference>
<keyword evidence="4" id="KW-1185">Reference proteome</keyword>
<dbReference type="Gene3D" id="3.40.50.1820">
    <property type="entry name" value="alpha/beta hydrolase"/>
    <property type="match status" value="1"/>
</dbReference>
<dbReference type="SUPFAM" id="SSF53474">
    <property type="entry name" value="alpha/beta-Hydrolases"/>
    <property type="match status" value="1"/>
</dbReference>
<dbReference type="OrthoDB" id="9777975at2"/>
<protein>
    <submittedName>
        <fullName evidence="3">Acetyl esterase/lipase</fullName>
    </submittedName>
</protein>
<dbReference type="InterPro" id="IPR029058">
    <property type="entry name" value="AB_hydrolase_fold"/>
</dbReference>
<accession>A0A495E5L9</accession>
<evidence type="ECO:0000256" key="1">
    <source>
        <dbReference type="ARBA" id="ARBA00022801"/>
    </source>
</evidence>
<dbReference type="PANTHER" id="PTHR48081">
    <property type="entry name" value="AB HYDROLASE SUPERFAMILY PROTEIN C4A8.06C"/>
    <property type="match status" value="1"/>
</dbReference>